<dbReference type="EMBL" id="APRL01000015">
    <property type="protein sequence ID" value="ENW90000.1"/>
    <property type="molecule type" value="Genomic_DNA"/>
</dbReference>
<protein>
    <submittedName>
        <fullName evidence="1">Uncharacterized protein</fullName>
    </submittedName>
</protein>
<accession>N9MA50</accession>
<gene>
    <name evidence="1" type="ORF">F904_03754</name>
</gene>
<dbReference type="AlphaFoldDB" id="N9MA50"/>
<name>N9MA50_9GAMM</name>
<sequence length="42" mass="4882">MSNHLNYANKKSDSNESLFLFSSKTQIIELVDLVVQEQYGYQ</sequence>
<evidence type="ECO:0000313" key="2">
    <source>
        <dbReference type="Proteomes" id="UP000013261"/>
    </source>
</evidence>
<keyword evidence="2" id="KW-1185">Reference proteome</keyword>
<reference evidence="1 2" key="1">
    <citation type="submission" date="2013-02" db="EMBL/GenBank/DDBJ databases">
        <title>The Genome Sequence of Acinetobacter sp. ANC 4105.</title>
        <authorList>
            <consortium name="The Broad Institute Genome Sequencing Platform"/>
            <consortium name="The Broad Institute Genome Sequencing Center for Infectious Disease"/>
            <person name="Cerqueira G."/>
            <person name="Feldgarden M."/>
            <person name="Courvalin P."/>
            <person name="Perichon B."/>
            <person name="Grillot-Courvalin C."/>
            <person name="Clermont D."/>
            <person name="Rocha E."/>
            <person name="Yoon E.-J."/>
            <person name="Nemec A."/>
            <person name="Walker B."/>
            <person name="Young S.K."/>
            <person name="Zeng Q."/>
            <person name="Gargeya S."/>
            <person name="Fitzgerald M."/>
            <person name="Haas B."/>
            <person name="Abouelleil A."/>
            <person name="Alvarado L."/>
            <person name="Arachchi H.M."/>
            <person name="Berlin A.M."/>
            <person name="Chapman S.B."/>
            <person name="Dewar J."/>
            <person name="Goldberg J."/>
            <person name="Griggs A."/>
            <person name="Gujja S."/>
            <person name="Hansen M."/>
            <person name="Howarth C."/>
            <person name="Imamovic A."/>
            <person name="Larimer J."/>
            <person name="McCowan C."/>
            <person name="Murphy C."/>
            <person name="Neiman D."/>
            <person name="Pearson M."/>
            <person name="Priest M."/>
            <person name="Roberts A."/>
            <person name="Saif S."/>
            <person name="Shea T."/>
            <person name="Sisk P."/>
            <person name="Sykes S."/>
            <person name="Wortman J."/>
            <person name="Nusbaum C."/>
            <person name="Birren B."/>
        </authorList>
    </citation>
    <scope>NUCLEOTIDE SEQUENCE [LARGE SCALE GENOMIC DNA]</scope>
    <source>
        <strain evidence="1 2">ANC 4105</strain>
    </source>
</reference>
<evidence type="ECO:0000313" key="1">
    <source>
        <dbReference type="EMBL" id="ENW90000.1"/>
    </source>
</evidence>
<dbReference type="Proteomes" id="UP000013261">
    <property type="component" value="Unassembled WGS sequence"/>
</dbReference>
<proteinExistence type="predicted"/>
<accession>N9RD86</accession>
<comment type="caution">
    <text evidence="1">The sequence shown here is derived from an EMBL/GenBank/DDBJ whole genome shotgun (WGS) entry which is preliminary data.</text>
</comment>
<dbReference type="HOGENOM" id="CLU_217798_0_0_6"/>
<organism evidence="1 2">
    <name type="scientific">Acinetobacter dispersus</name>
    <dbReference type="NCBI Taxonomy" id="70348"/>
    <lineage>
        <taxon>Bacteria</taxon>
        <taxon>Pseudomonadati</taxon>
        <taxon>Pseudomonadota</taxon>
        <taxon>Gammaproteobacteria</taxon>
        <taxon>Moraxellales</taxon>
        <taxon>Moraxellaceae</taxon>
        <taxon>Acinetobacter</taxon>
    </lineage>
</organism>